<evidence type="ECO:0000313" key="3">
    <source>
        <dbReference type="Proteomes" id="UP000481583"/>
    </source>
</evidence>
<accession>A0A6G4TU38</accession>
<proteinExistence type="predicted"/>
<dbReference type="EMBL" id="JAAKZV010000012">
    <property type="protein sequence ID" value="NGN63292.1"/>
    <property type="molecule type" value="Genomic_DNA"/>
</dbReference>
<sequence length="241" mass="26139">MDDPVGIQAIPPLGRDGGRAEPYLTGDVAAAPYGSTLPRLRDHLVRLSCRVMAGLWRAMGLRHAAGMLRHYAGGTGLPYRADAASLMAVPAAQEAVAEQLARWRAEALQRWAEEGRGEKIYRADSGWRSLVIDRAASLDWWLALRGLSYRLAGTAHVGSDGTVTVDHRFQVHKSWNFDHGEAEYGIPFSPFARLHEAGIAREYEVIGEVDGLSFTRPVPGAAAGRRAADPAPTVRSPSHPS</sequence>
<reference evidence="2 3" key="1">
    <citation type="submission" date="2020-02" db="EMBL/GenBank/DDBJ databases">
        <title>Whole-genome analyses of novel actinobacteria.</title>
        <authorList>
            <person name="Sahin N."/>
        </authorList>
    </citation>
    <scope>NUCLEOTIDE SEQUENCE [LARGE SCALE GENOMIC DNA]</scope>
    <source>
        <strain evidence="2 3">A7024</strain>
    </source>
</reference>
<feature type="compositionally biased region" description="Low complexity" evidence="1">
    <location>
        <begin position="220"/>
        <end position="232"/>
    </location>
</feature>
<evidence type="ECO:0000313" key="2">
    <source>
        <dbReference type="EMBL" id="NGN63292.1"/>
    </source>
</evidence>
<evidence type="ECO:0000256" key="1">
    <source>
        <dbReference type="SAM" id="MobiDB-lite"/>
    </source>
</evidence>
<dbReference type="AlphaFoldDB" id="A0A6G4TU38"/>
<gene>
    <name evidence="2" type="ORF">G5C51_05145</name>
</gene>
<name>A0A6G4TU38_9ACTN</name>
<dbReference type="Proteomes" id="UP000481583">
    <property type="component" value="Unassembled WGS sequence"/>
</dbReference>
<organism evidence="2 3">
    <name type="scientific">Streptomyces coryli</name>
    <dbReference type="NCBI Taxonomy" id="1128680"/>
    <lineage>
        <taxon>Bacteria</taxon>
        <taxon>Bacillati</taxon>
        <taxon>Actinomycetota</taxon>
        <taxon>Actinomycetes</taxon>
        <taxon>Kitasatosporales</taxon>
        <taxon>Streptomycetaceae</taxon>
        <taxon>Streptomyces</taxon>
    </lineage>
</organism>
<dbReference type="RefSeq" id="WP_165232359.1">
    <property type="nucleotide sequence ID" value="NZ_JAAKZV010000012.1"/>
</dbReference>
<keyword evidence="3" id="KW-1185">Reference proteome</keyword>
<protein>
    <submittedName>
        <fullName evidence="2">Uncharacterized protein</fullName>
    </submittedName>
</protein>
<comment type="caution">
    <text evidence="2">The sequence shown here is derived from an EMBL/GenBank/DDBJ whole genome shotgun (WGS) entry which is preliminary data.</text>
</comment>
<feature type="region of interest" description="Disordered" evidence="1">
    <location>
        <begin position="220"/>
        <end position="241"/>
    </location>
</feature>